<sequence length="569" mass="58853">MSELVLQGTGVGRRAVIGPVAVVRGAVEAAPDAPVLRDGAPVAQEDLPEVIAQSFATVTQNLKDQAAGAQGSLAAVLGAAAQIAADPALVAKSKANLGKGLAPVEAIDSAVDEFVKLFTQLGGMMAERVTDLKSVRDRVIAELLEQPVPGVPVLSEPSIIVAEDLAPADTAALDLSKVLAIVTELGGPTGHTAIIAGQLGLPCLVQVRGVLDVDEGTVVAVDAATGRVTVDPNEELRAAIAAKAELERQLESDSEPGSTKDGHTIDLLANIGTAADAKRAAAYTDGHVVAGSGLFRTEVLFLDSSNAPSVEAQAKEYRAVLEAFEGRKVVVRTLDAGADKPLAFATQPDEENPALGVRGYRSARLHPQLLEDQLEALAQAARDTGSFPWVMAPMIATVTEARDFAAAARRHGLSKVGVMIEVPAAALRARQILAEVDFVSIGSNDLAQYTMATDRLRGELSDLLDAWQPAILDLIAATATAGQESGKPVGVCGESASDPLMALVLTGLGVTSLSMSAGAVPAVRFALRHHTLEQCRQMAQAVLAAATPHEAKNAVVELLVPEVRAALVS</sequence>
<evidence type="ECO:0000256" key="5">
    <source>
        <dbReference type="ARBA" id="ARBA00007837"/>
    </source>
</evidence>
<dbReference type="EMBL" id="JBHUOP010000002">
    <property type="protein sequence ID" value="MFD2840259.1"/>
    <property type="molecule type" value="Genomic_DNA"/>
</dbReference>
<dbReference type="Gene3D" id="1.10.274.10">
    <property type="entry name" value="PtsI, HPr-binding domain"/>
    <property type="match status" value="1"/>
</dbReference>
<dbReference type="SUPFAM" id="SSF47831">
    <property type="entry name" value="Enzyme I of the PEP:sugar phosphotransferase system HPr-binding (sub)domain"/>
    <property type="match status" value="1"/>
</dbReference>
<comment type="similarity">
    <text evidence="5 17">Belongs to the PEP-utilizing enzyme family.</text>
</comment>
<comment type="cofactor">
    <cofactor evidence="2 17">
        <name>Mg(2+)</name>
        <dbReference type="ChEBI" id="CHEBI:18420"/>
    </cofactor>
</comment>
<comment type="catalytic activity">
    <reaction evidence="1 17">
        <text>L-histidyl-[protein] + phosphoenolpyruvate = N(pros)-phospho-L-histidyl-[protein] + pyruvate</text>
        <dbReference type="Rhea" id="RHEA:23880"/>
        <dbReference type="Rhea" id="RHEA-COMP:9745"/>
        <dbReference type="Rhea" id="RHEA-COMP:9746"/>
        <dbReference type="ChEBI" id="CHEBI:15361"/>
        <dbReference type="ChEBI" id="CHEBI:29979"/>
        <dbReference type="ChEBI" id="CHEBI:58702"/>
        <dbReference type="ChEBI" id="CHEBI:64837"/>
        <dbReference type="EC" id="2.7.3.9"/>
    </reaction>
</comment>
<evidence type="ECO:0000259" key="19">
    <source>
        <dbReference type="Pfam" id="PF02896"/>
    </source>
</evidence>
<feature type="domain" description="Phosphotransferase system enzyme I N-terminal" evidence="20">
    <location>
        <begin position="7"/>
        <end position="128"/>
    </location>
</feature>
<dbReference type="SUPFAM" id="SSF51621">
    <property type="entry name" value="Phosphoenolpyruvate/pyruvate domain"/>
    <property type="match status" value="1"/>
</dbReference>
<evidence type="ECO:0000256" key="8">
    <source>
        <dbReference type="ARBA" id="ARBA00022448"/>
    </source>
</evidence>
<dbReference type="InterPro" id="IPR008731">
    <property type="entry name" value="PTS_EIN"/>
</dbReference>
<evidence type="ECO:0000313" key="21">
    <source>
        <dbReference type="EMBL" id="MFD2840259.1"/>
    </source>
</evidence>
<evidence type="ECO:0000256" key="6">
    <source>
        <dbReference type="ARBA" id="ARBA00012232"/>
    </source>
</evidence>
<accession>A0ABW5XEU5</accession>
<dbReference type="InterPro" id="IPR018274">
    <property type="entry name" value="PEP_util_AS"/>
</dbReference>
<evidence type="ECO:0000256" key="4">
    <source>
        <dbReference type="ARBA" id="ARBA00004496"/>
    </source>
</evidence>
<dbReference type="InterPro" id="IPR036618">
    <property type="entry name" value="PtsI_HPr-bd_sf"/>
</dbReference>
<keyword evidence="9 17" id="KW-0963">Cytoplasm</keyword>
<keyword evidence="10 17" id="KW-0762">Sugar transport</keyword>
<evidence type="ECO:0000256" key="11">
    <source>
        <dbReference type="ARBA" id="ARBA00022679"/>
    </source>
</evidence>
<evidence type="ECO:0000313" key="22">
    <source>
        <dbReference type="Proteomes" id="UP001597391"/>
    </source>
</evidence>
<name>A0ABW5XEU5_9MICO</name>
<dbReference type="Gene3D" id="3.20.20.60">
    <property type="entry name" value="Phosphoenolpyruvate-binding domains"/>
    <property type="match status" value="1"/>
</dbReference>
<dbReference type="Pfam" id="PF05524">
    <property type="entry name" value="PEP-utilisers_N"/>
    <property type="match status" value="1"/>
</dbReference>
<dbReference type="Gene3D" id="3.50.30.10">
    <property type="entry name" value="Phosphohistidine domain"/>
    <property type="match status" value="1"/>
</dbReference>
<dbReference type="PROSITE" id="PS00370">
    <property type="entry name" value="PEP_ENZYMES_PHOS_SITE"/>
    <property type="match status" value="1"/>
</dbReference>
<protein>
    <recommendedName>
        <fullName evidence="7 17">Phosphoenolpyruvate-protein phosphotransferase</fullName>
        <ecNumber evidence="6 17">2.7.3.9</ecNumber>
    </recommendedName>
    <alternativeName>
        <fullName evidence="16 17">Phosphotransferase system, enzyme I</fullName>
    </alternativeName>
</protein>
<reference evidence="22" key="1">
    <citation type="journal article" date="2019" name="Int. J. Syst. Evol. Microbiol.">
        <title>The Global Catalogue of Microorganisms (GCM) 10K type strain sequencing project: providing services to taxonomists for standard genome sequencing and annotation.</title>
        <authorList>
            <consortium name="The Broad Institute Genomics Platform"/>
            <consortium name="The Broad Institute Genome Sequencing Center for Infectious Disease"/>
            <person name="Wu L."/>
            <person name="Ma J."/>
        </authorList>
    </citation>
    <scope>NUCLEOTIDE SEQUENCE [LARGE SCALE GENOMIC DNA]</scope>
    <source>
        <strain evidence="22">KCTC 33576</strain>
    </source>
</reference>
<dbReference type="PROSITE" id="PS00742">
    <property type="entry name" value="PEP_ENZYMES_2"/>
    <property type="match status" value="1"/>
</dbReference>
<feature type="domain" description="PEP-utilising enzyme mobile" evidence="18">
    <location>
        <begin position="155"/>
        <end position="226"/>
    </location>
</feature>
<keyword evidence="12 17" id="KW-0598">Phosphotransferase system</keyword>
<evidence type="ECO:0000256" key="7">
    <source>
        <dbReference type="ARBA" id="ARBA00016544"/>
    </source>
</evidence>
<keyword evidence="14 17" id="KW-0418">Kinase</keyword>
<dbReference type="InterPro" id="IPR024692">
    <property type="entry name" value="PTS_EI"/>
</dbReference>
<keyword evidence="8 17" id="KW-0813">Transport</keyword>
<keyword evidence="13 17" id="KW-0479">Metal-binding</keyword>
<comment type="subcellular location">
    <subcellularLocation>
        <location evidence="4 17">Cytoplasm</location>
    </subcellularLocation>
</comment>
<gene>
    <name evidence="21" type="primary">ptsP</name>
    <name evidence="21" type="ORF">ACFSYH_06710</name>
</gene>
<dbReference type="PRINTS" id="PR01736">
    <property type="entry name" value="PHPHTRNFRASE"/>
</dbReference>
<evidence type="ECO:0000256" key="17">
    <source>
        <dbReference type="PIRNR" id="PIRNR000732"/>
    </source>
</evidence>
<dbReference type="InterPro" id="IPR036637">
    <property type="entry name" value="Phosphohistidine_dom_sf"/>
</dbReference>
<keyword evidence="11 17" id="KW-0808">Transferase</keyword>
<dbReference type="GO" id="GO:0008965">
    <property type="term" value="F:phosphoenolpyruvate-protein phosphotransferase activity"/>
    <property type="evidence" value="ECO:0007669"/>
    <property type="project" value="UniProtKB-EC"/>
</dbReference>
<dbReference type="InterPro" id="IPR006318">
    <property type="entry name" value="PTS_EI-like"/>
</dbReference>
<feature type="domain" description="PEP-utilising enzyme C-terminal" evidence="19">
    <location>
        <begin position="253"/>
        <end position="530"/>
    </location>
</feature>
<dbReference type="InterPro" id="IPR040442">
    <property type="entry name" value="Pyrv_kinase-like_dom_sf"/>
</dbReference>
<evidence type="ECO:0000256" key="12">
    <source>
        <dbReference type="ARBA" id="ARBA00022683"/>
    </source>
</evidence>
<dbReference type="PANTHER" id="PTHR46244">
    <property type="entry name" value="PHOSPHOENOLPYRUVATE-PROTEIN PHOSPHOTRANSFERASE"/>
    <property type="match status" value="1"/>
</dbReference>
<dbReference type="InterPro" id="IPR015813">
    <property type="entry name" value="Pyrv/PenolPyrv_kinase-like_dom"/>
</dbReference>
<dbReference type="NCBIfam" id="TIGR01417">
    <property type="entry name" value="PTS_I_fam"/>
    <property type="match status" value="1"/>
</dbReference>
<evidence type="ECO:0000259" key="20">
    <source>
        <dbReference type="Pfam" id="PF05524"/>
    </source>
</evidence>
<dbReference type="RefSeq" id="WP_377466049.1">
    <property type="nucleotide sequence ID" value="NZ_JBHUOP010000002.1"/>
</dbReference>
<dbReference type="Pfam" id="PF02896">
    <property type="entry name" value="PEP-utilizers_C"/>
    <property type="match status" value="1"/>
</dbReference>
<dbReference type="PIRSF" id="PIRSF000732">
    <property type="entry name" value="PTS_enzyme_I"/>
    <property type="match status" value="1"/>
</dbReference>
<evidence type="ECO:0000256" key="3">
    <source>
        <dbReference type="ARBA" id="ARBA00002728"/>
    </source>
</evidence>
<dbReference type="EC" id="2.7.3.9" evidence="6 17"/>
<comment type="caution">
    <text evidence="21">The sequence shown here is derived from an EMBL/GenBank/DDBJ whole genome shotgun (WGS) entry which is preliminary data.</text>
</comment>
<dbReference type="Pfam" id="PF00391">
    <property type="entry name" value="PEP-utilizers"/>
    <property type="match status" value="1"/>
</dbReference>
<organism evidence="21 22">
    <name type="scientific">Populibacterium corticicola</name>
    <dbReference type="NCBI Taxonomy" id="1812826"/>
    <lineage>
        <taxon>Bacteria</taxon>
        <taxon>Bacillati</taxon>
        <taxon>Actinomycetota</taxon>
        <taxon>Actinomycetes</taxon>
        <taxon>Micrococcales</taxon>
        <taxon>Jonesiaceae</taxon>
        <taxon>Populibacterium</taxon>
    </lineage>
</organism>
<evidence type="ECO:0000256" key="9">
    <source>
        <dbReference type="ARBA" id="ARBA00022490"/>
    </source>
</evidence>
<keyword evidence="22" id="KW-1185">Reference proteome</keyword>
<evidence type="ECO:0000256" key="10">
    <source>
        <dbReference type="ARBA" id="ARBA00022597"/>
    </source>
</evidence>
<dbReference type="InterPro" id="IPR008279">
    <property type="entry name" value="PEP-util_enz_mobile_dom"/>
</dbReference>
<evidence type="ECO:0000256" key="16">
    <source>
        <dbReference type="ARBA" id="ARBA00033235"/>
    </source>
</evidence>
<dbReference type="InterPro" id="IPR050499">
    <property type="entry name" value="PEP-utilizing_PTS_enzyme"/>
</dbReference>
<proteinExistence type="inferred from homology"/>
<evidence type="ECO:0000256" key="14">
    <source>
        <dbReference type="ARBA" id="ARBA00022777"/>
    </source>
</evidence>
<evidence type="ECO:0000256" key="1">
    <source>
        <dbReference type="ARBA" id="ARBA00000683"/>
    </source>
</evidence>
<dbReference type="InterPro" id="IPR000121">
    <property type="entry name" value="PEP_util_C"/>
</dbReference>
<dbReference type="InterPro" id="IPR023151">
    <property type="entry name" value="PEP_util_CS"/>
</dbReference>
<evidence type="ECO:0000256" key="15">
    <source>
        <dbReference type="ARBA" id="ARBA00022842"/>
    </source>
</evidence>
<keyword evidence="15 17" id="KW-0460">Magnesium</keyword>
<evidence type="ECO:0000259" key="18">
    <source>
        <dbReference type="Pfam" id="PF00391"/>
    </source>
</evidence>
<evidence type="ECO:0000256" key="13">
    <source>
        <dbReference type="ARBA" id="ARBA00022723"/>
    </source>
</evidence>
<comment type="function">
    <text evidence="3 17">General (non sugar-specific) component of the phosphoenolpyruvate-dependent sugar phosphotransferase system (sugar PTS). This major carbohydrate active-transport system catalyzes the phosphorylation of incoming sugar substrates concomitantly with their translocation across the cell membrane. Enzyme I transfers the phosphoryl group from phosphoenolpyruvate (PEP) to the phosphoryl carrier protein (HPr).</text>
</comment>
<dbReference type="PANTHER" id="PTHR46244:SF3">
    <property type="entry name" value="PHOSPHOENOLPYRUVATE-PROTEIN PHOSPHOTRANSFERASE"/>
    <property type="match status" value="1"/>
</dbReference>
<evidence type="ECO:0000256" key="2">
    <source>
        <dbReference type="ARBA" id="ARBA00001946"/>
    </source>
</evidence>
<dbReference type="SUPFAM" id="SSF52009">
    <property type="entry name" value="Phosphohistidine domain"/>
    <property type="match status" value="1"/>
</dbReference>
<dbReference type="Proteomes" id="UP001597391">
    <property type="component" value="Unassembled WGS sequence"/>
</dbReference>